<evidence type="ECO:0000313" key="2">
    <source>
        <dbReference type="EMBL" id="MET7027777.1"/>
    </source>
</evidence>
<dbReference type="InterPro" id="IPR037523">
    <property type="entry name" value="VOC_core"/>
</dbReference>
<dbReference type="EMBL" id="JBEWYP010000001">
    <property type="protein sequence ID" value="MET7027777.1"/>
    <property type="molecule type" value="Genomic_DNA"/>
</dbReference>
<dbReference type="Gene3D" id="3.10.180.10">
    <property type="entry name" value="2,3-Dihydroxybiphenyl 1,2-Dioxygenase, domain 1"/>
    <property type="match status" value="1"/>
</dbReference>
<name>A0ABV2TR77_9FLAO</name>
<comment type="caution">
    <text evidence="2">The sequence shown here is derived from an EMBL/GenBank/DDBJ whole genome shotgun (WGS) entry which is preliminary data.</text>
</comment>
<reference evidence="2 3" key="1">
    <citation type="submission" date="2024-07" db="EMBL/GenBank/DDBJ databases">
        <title>The genome sequence of type strain Sediminicola luteus GDMCC 1.2596T.</title>
        <authorList>
            <person name="Liu Y."/>
        </authorList>
    </citation>
    <scope>NUCLEOTIDE SEQUENCE [LARGE SCALE GENOMIC DNA]</scope>
    <source>
        <strain evidence="2 3">GDMCC 1.2596</strain>
    </source>
</reference>
<evidence type="ECO:0000259" key="1">
    <source>
        <dbReference type="PROSITE" id="PS51819"/>
    </source>
</evidence>
<protein>
    <submittedName>
        <fullName evidence="2">VOC family protein</fullName>
    </submittedName>
</protein>
<dbReference type="InterPro" id="IPR029068">
    <property type="entry name" value="Glyas_Bleomycin-R_OHBP_Dase"/>
</dbReference>
<dbReference type="PANTHER" id="PTHR33993:SF2">
    <property type="entry name" value="VOC DOMAIN-CONTAINING PROTEIN"/>
    <property type="match status" value="1"/>
</dbReference>
<dbReference type="PROSITE" id="PS51819">
    <property type="entry name" value="VOC"/>
    <property type="match status" value="1"/>
</dbReference>
<dbReference type="SUPFAM" id="SSF54593">
    <property type="entry name" value="Glyoxalase/Bleomycin resistance protein/Dihydroxybiphenyl dioxygenase"/>
    <property type="match status" value="1"/>
</dbReference>
<proteinExistence type="predicted"/>
<accession>A0ABV2TR77</accession>
<dbReference type="Proteomes" id="UP001549773">
    <property type="component" value="Unassembled WGS sequence"/>
</dbReference>
<evidence type="ECO:0000313" key="3">
    <source>
        <dbReference type="Proteomes" id="UP001549773"/>
    </source>
</evidence>
<dbReference type="InterPro" id="IPR052164">
    <property type="entry name" value="Anthracycline_SecMetBiosynth"/>
</dbReference>
<gene>
    <name evidence="2" type="ORF">ABXZ32_00130</name>
</gene>
<dbReference type="Pfam" id="PF00903">
    <property type="entry name" value="Glyoxalase"/>
    <property type="match status" value="1"/>
</dbReference>
<dbReference type="PANTHER" id="PTHR33993">
    <property type="entry name" value="GLYOXALASE-RELATED"/>
    <property type="match status" value="1"/>
</dbReference>
<feature type="domain" description="VOC" evidence="1">
    <location>
        <begin position="5"/>
        <end position="124"/>
    </location>
</feature>
<organism evidence="2 3">
    <name type="scientific">Sediminicola luteus</name>
    <dbReference type="NCBI Taxonomy" id="319238"/>
    <lineage>
        <taxon>Bacteria</taxon>
        <taxon>Pseudomonadati</taxon>
        <taxon>Bacteroidota</taxon>
        <taxon>Flavobacteriia</taxon>
        <taxon>Flavobacteriales</taxon>
        <taxon>Flavobacteriaceae</taxon>
        <taxon>Sediminicola</taxon>
    </lineage>
</organism>
<sequence length="125" mass="13779">MEHNMIGWFEIPVTNMERAKKFYEAVFDITIEVHDVGVIKMGWFPFASGKSGASGSLVQHEMYEPSEKAGSLLYFSCKDVSVPLGKIEKAGGKIIQAKKEIGGGHGFMALFIDTEGNRLALHSQQ</sequence>
<dbReference type="CDD" id="cd07247">
    <property type="entry name" value="SgaA_N_like"/>
    <property type="match status" value="1"/>
</dbReference>
<keyword evidence="3" id="KW-1185">Reference proteome</keyword>
<dbReference type="RefSeq" id="WP_354616666.1">
    <property type="nucleotide sequence ID" value="NZ_JBEWYP010000001.1"/>
</dbReference>
<dbReference type="InterPro" id="IPR004360">
    <property type="entry name" value="Glyas_Fos-R_dOase_dom"/>
</dbReference>